<dbReference type="Pfam" id="PF00583">
    <property type="entry name" value="Acetyltransf_1"/>
    <property type="match status" value="1"/>
</dbReference>
<keyword evidence="3" id="KW-1185">Reference proteome</keyword>
<dbReference type="Gene3D" id="3.40.630.30">
    <property type="match status" value="1"/>
</dbReference>
<dbReference type="GO" id="GO:0016747">
    <property type="term" value="F:acyltransferase activity, transferring groups other than amino-acyl groups"/>
    <property type="evidence" value="ECO:0007669"/>
    <property type="project" value="InterPro"/>
</dbReference>
<evidence type="ECO:0000313" key="3">
    <source>
        <dbReference type="Proteomes" id="UP000076021"/>
    </source>
</evidence>
<dbReference type="STRING" id="241244.ATY39_04560"/>
<gene>
    <name evidence="2" type="ORF">ATY39_04560</name>
</gene>
<reference evidence="2 3" key="1">
    <citation type="journal article" date="2016" name="Genome Announc.">
        <title>Whole-Genome Sequence of Rummeliibacillus stabekisii Strain PP9 Isolated from Antarctic Soil.</title>
        <authorList>
            <person name="da Mota F.F."/>
            <person name="Vollu R.E."/>
            <person name="Jurelevicius D."/>
            <person name="Seldin L."/>
        </authorList>
    </citation>
    <scope>NUCLEOTIDE SEQUENCE [LARGE SCALE GENOMIC DNA]</scope>
    <source>
        <strain evidence="2 3">PP9</strain>
    </source>
</reference>
<sequence length="167" mass="19023">MRLLGLCDISEEKVKDFLKKQWGSTEMVISSGVFDCSKLDGFAVLNDNAQITGLITYYMTEKECEIISLDSLEEKKGIGTLLVARVEEEALENKCTHVKLITTNDNLLAMKFYQKRGYYLAELLKNAVETARKIKPQIPFTGYDDIPIRDEIILEKLLNNVRHNSTI</sequence>
<dbReference type="KEGG" id="rst:ATY39_04560"/>
<name>A0A143HBY5_9BACL</name>
<accession>A0A143HBY5</accession>
<dbReference type="EMBL" id="CP014806">
    <property type="protein sequence ID" value="AMW98781.1"/>
    <property type="molecule type" value="Genomic_DNA"/>
</dbReference>
<organism evidence="2 3">
    <name type="scientific">Rummeliibacillus stabekisii</name>
    <dbReference type="NCBI Taxonomy" id="241244"/>
    <lineage>
        <taxon>Bacteria</taxon>
        <taxon>Bacillati</taxon>
        <taxon>Bacillota</taxon>
        <taxon>Bacilli</taxon>
        <taxon>Bacillales</taxon>
        <taxon>Caryophanaceae</taxon>
        <taxon>Rummeliibacillus</taxon>
    </lineage>
</organism>
<evidence type="ECO:0000313" key="2">
    <source>
        <dbReference type="EMBL" id="AMW98781.1"/>
    </source>
</evidence>
<dbReference type="PROSITE" id="PS51186">
    <property type="entry name" value="GNAT"/>
    <property type="match status" value="1"/>
</dbReference>
<dbReference type="SUPFAM" id="SSF55729">
    <property type="entry name" value="Acyl-CoA N-acyltransferases (Nat)"/>
    <property type="match status" value="1"/>
</dbReference>
<protein>
    <recommendedName>
        <fullName evidence="1">N-acetyltransferase domain-containing protein</fullName>
    </recommendedName>
</protein>
<dbReference type="AlphaFoldDB" id="A0A143HBY5"/>
<dbReference type="InterPro" id="IPR016181">
    <property type="entry name" value="Acyl_CoA_acyltransferase"/>
</dbReference>
<evidence type="ECO:0000259" key="1">
    <source>
        <dbReference type="PROSITE" id="PS51186"/>
    </source>
</evidence>
<dbReference type="OrthoDB" id="7365228at2"/>
<dbReference type="InterPro" id="IPR000182">
    <property type="entry name" value="GNAT_dom"/>
</dbReference>
<dbReference type="Proteomes" id="UP000076021">
    <property type="component" value="Chromosome"/>
</dbReference>
<feature type="domain" description="N-acetyltransferase" evidence="1">
    <location>
        <begin position="1"/>
        <end position="139"/>
    </location>
</feature>
<dbReference type="RefSeq" id="WP_066786471.1">
    <property type="nucleotide sequence ID" value="NZ_CP014806.1"/>
</dbReference>
<reference evidence="3" key="2">
    <citation type="submission" date="2016-03" db="EMBL/GenBank/DDBJ databases">
        <authorList>
            <person name="Seldin L."/>
        </authorList>
    </citation>
    <scope>NUCLEOTIDE SEQUENCE [LARGE SCALE GENOMIC DNA]</scope>
    <source>
        <strain evidence="3">PP9</strain>
    </source>
</reference>
<proteinExistence type="predicted"/>